<keyword evidence="2" id="KW-1185">Reference proteome</keyword>
<dbReference type="EMBL" id="PEDL01000007">
    <property type="protein sequence ID" value="PHV70814.1"/>
    <property type="molecule type" value="Genomic_DNA"/>
</dbReference>
<dbReference type="Proteomes" id="UP000224460">
    <property type="component" value="Unassembled WGS sequence"/>
</dbReference>
<evidence type="ECO:0000313" key="2">
    <source>
        <dbReference type="Proteomes" id="UP000224460"/>
    </source>
</evidence>
<comment type="caution">
    <text evidence="1">The sequence shown here is derived from an EMBL/GenBank/DDBJ whole genome shotgun (WGS) entry which is preliminary data.</text>
</comment>
<proteinExistence type="predicted"/>
<sequence>MRHKIGDYLIKIILFILGCSFLFPLFWMLNLSFKSKSEVYNNPFGLPQEWVFTNYGEALKTFDFLKYLNNSFIYTLSTALITIFLGSMLAYCVSRMEWRFADYAIVYLTMGLIIPAQVVVIPLYMIVNTFGLKGSRMSLILPYASFALSSCVLMLNAFFRGLPKELEEAASIDGCNVYQCFFQIILPIVKPALATQFVLIFMNTWNEFFLAFILAGKENLRPLPVGLLSFFTSIGVSHWGLIGAAMIMTSIPTVIVYCFGNKQIENSLTAGAVLK</sequence>
<evidence type="ECO:0000313" key="1">
    <source>
        <dbReference type="EMBL" id="PHV70814.1"/>
    </source>
</evidence>
<name>A0AC61DC07_9FIRM</name>
<gene>
    <name evidence="1" type="ORF">CS063_08590</name>
</gene>
<organism evidence="1 2">
    <name type="scientific">Sporanaerobium hydrogeniformans</name>
    <dbReference type="NCBI Taxonomy" id="3072179"/>
    <lineage>
        <taxon>Bacteria</taxon>
        <taxon>Bacillati</taxon>
        <taxon>Bacillota</taxon>
        <taxon>Clostridia</taxon>
        <taxon>Lachnospirales</taxon>
        <taxon>Lachnospiraceae</taxon>
        <taxon>Sporanaerobium</taxon>
    </lineage>
</organism>
<reference evidence="1" key="1">
    <citation type="submission" date="2017-10" db="EMBL/GenBank/DDBJ databases">
        <title>Genome sequence of cellulolytic Lachnospiraceae bacterium XHS1971 isolated from hotspring sediment.</title>
        <authorList>
            <person name="Vasudevan G."/>
            <person name="Joshi A.J."/>
            <person name="Hivarkar S."/>
            <person name="Lanjekar V.B."/>
            <person name="Dhakephalkar P.K."/>
            <person name="Dagar S."/>
        </authorList>
    </citation>
    <scope>NUCLEOTIDE SEQUENCE</scope>
    <source>
        <strain evidence="1">XHS1971</strain>
    </source>
</reference>
<protein>
    <submittedName>
        <fullName evidence="1">ABC transporter permease</fullName>
    </submittedName>
</protein>
<accession>A0AC61DC07</accession>